<sequence>MIGIDTFRVWSSKFFHRFGIHCATHQIRLILISGLVITSLFYPAIGIYSDSVRRFLPSSSPRIVGRWFGLTTQPLWDFQDDLDNVWNGYECLHILEDTVARAKCGTEKTVRVERVFLTSNGFDSDAGAINYNLLQSALQLETDLADRLSSSSLTCLSVPLRGCLVLSPLEFWSHNERALRSDPNVLRTVNKQQNVSVAGLPLKPSMVFARRESSEPGSLIIDFAAYLVLTYFFRDEDCNSSNGHRAWLNILHDIAPLGEIPRLLQDPLLQALEFNPEKKPAQKVSLITVTLYVSYLIFFAYFSGSMRRLDTVHSRIGLCFTGMVEILIDDVTKTPISLPVKERIGIGLSRAGTSNTLKVVSYNSILGIIGFFSHGPIRQFCAFAIVVLVAHWFLIHTFFVAVLSIDIQRLELDDLLRQDPNLAPRGSASTNAKPSAKVNVFSRFAAGLQKATKGRLAKNFSLMLLLVITATLYYSTLPVSERQADSKLTPATRASVREAKAAHFKLDVHTDAQRIWRTLSGEETKLVHLKIETPTILVFDHEHGNIIGEHRVHRLRWSARTLRMLWWIFKVMVVPIGVTLSALYALLLYLLKGTDRLENRRNDGGTEAEELPAPMDSPPFFKTFPRAFASDVGLLASSKDGSVLVSVSSDGEVFIWIAALQNFIPVNTSDILLKSAATSSVQSPLCAVAIDDNATCFAVGTGSGTIGIWTIHGDTIYPTTQLYLDECASPVTQIEFYGRSTRNSSIIEDTAARNHEPAVPGVLAVYANGRVVQWSNGVPVNCRPACCIDVKRAKVIRPSGTAFPAVCFFSDDGELEIVDVCQSFIPEGRIAILAGTPEDYIMDVHACTLRIEDTPHILIVAATFSGIISLWDGSTGERISTLDINYGFVNNLRLLPTPSKACSQCGEVPLCSFSLVYSVGHIVLIDRGILARRCSCPLQQPLAAKIGSYKDNSIGRRSRSGSFVSSSGADWTPLTRSRHTSVSGENGQIVNSFPVSGHGIHSRRVSERDFSRRGNDKFDVPAFLALEDLNGAALDGDDSSSLGRQDITRKSSASDLSTLNLWRNFRLVRVREATCERGGWDILNGKILGLRRKPRKRYSASDDFMKYPVKLSQQTTLSPSVLERWEVWIIDPSKADGPLQASSLSMLRLKVVHTEAVGEASSRKPVPRLSFTRLSPLIIKSSICLAGFGNTIGMIYFGS</sequence>
<dbReference type="InterPro" id="IPR053958">
    <property type="entry name" value="HMGCR/SNAP/NPC1-like_SSD"/>
</dbReference>
<evidence type="ECO:0000256" key="20">
    <source>
        <dbReference type="SAM" id="Phobius"/>
    </source>
</evidence>
<evidence type="ECO:0000256" key="16">
    <source>
        <dbReference type="ARBA" id="ARBA00023166"/>
    </source>
</evidence>
<evidence type="ECO:0000256" key="15">
    <source>
        <dbReference type="ARBA" id="ARBA00023136"/>
    </source>
</evidence>
<dbReference type="Pfam" id="PF12349">
    <property type="entry name" value="Sterol-sensing"/>
    <property type="match status" value="1"/>
</dbReference>
<dbReference type="OrthoDB" id="6510177at2759"/>
<evidence type="ECO:0000256" key="6">
    <source>
        <dbReference type="ARBA" id="ARBA00022548"/>
    </source>
</evidence>
<organism evidence="22 23">
    <name type="scientific">Sanghuangporus baumii</name>
    <name type="common">Phellinus baumii</name>
    <dbReference type="NCBI Taxonomy" id="108892"/>
    <lineage>
        <taxon>Eukaryota</taxon>
        <taxon>Fungi</taxon>
        <taxon>Dikarya</taxon>
        <taxon>Basidiomycota</taxon>
        <taxon>Agaricomycotina</taxon>
        <taxon>Agaricomycetes</taxon>
        <taxon>Hymenochaetales</taxon>
        <taxon>Hymenochaetaceae</taxon>
        <taxon>Sanghuangporus</taxon>
    </lineage>
</organism>
<keyword evidence="9" id="KW-0677">Repeat</keyword>
<feature type="transmembrane region" description="Helical" evidence="20">
    <location>
        <begin position="383"/>
        <end position="405"/>
    </location>
</feature>
<evidence type="ECO:0000256" key="13">
    <source>
        <dbReference type="ARBA" id="ARBA00023098"/>
    </source>
</evidence>
<evidence type="ECO:0000256" key="18">
    <source>
        <dbReference type="ARBA" id="ARBA00023221"/>
    </source>
</evidence>
<dbReference type="Proteomes" id="UP000757232">
    <property type="component" value="Unassembled WGS sequence"/>
</dbReference>
<protein>
    <recommendedName>
        <fullName evidence="5">Sterol regulatory element-binding protein cleavage-activating protein</fullName>
    </recommendedName>
</protein>
<keyword evidence="16" id="KW-1207">Sterol metabolism</keyword>
<keyword evidence="10" id="KW-0256">Endoplasmic reticulum</keyword>
<accession>A0A9Q5MY67</accession>
<feature type="transmembrane region" description="Helical" evidence="20">
    <location>
        <begin position="460"/>
        <end position="477"/>
    </location>
</feature>
<dbReference type="GO" id="GO:0012507">
    <property type="term" value="C:ER to Golgi transport vesicle membrane"/>
    <property type="evidence" value="ECO:0007669"/>
    <property type="project" value="UniProtKB-SubCell"/>
</dbReference>
<evidence type="ECO:0000256" key="2">
    <source>
        <dbReference type="ARBA" id="ARBA00004557"/>
    </source>
</evidence>
<keyword evidence="13" id="KW-0443">Lipid metabolism</keyword>
<dbReference type="GO" id="GO:0008203">
    <property type="term" value="P:cholesterol metabolic process"/>
    <property type="evidence" value="ECO:0007669"/>
    <property type="project" value="UniProtKB-KW"/>
</dbReference>
<comment type="subcellular location">
    <subcellularLocation>
        <location evidence="2">Cytoplasmic vesicle</location>
        <location evidence="2">COPII-coated vesicle membrane</location>
        <topology evidence="2">Multi-pass membrane protein</topology>
    </subcellularLocation>
    <subcellularLocation>
        <location evidence="1">Endoplasmic reticulum membrane</location>
        <topology evidence="1">Multi-pass membrane protein</topology>
    </subcellularLocation>
    <subcellularLocation>
        <location evidence="3">Golgi apparatus membrane</location>
        <topology evidence="3">Multi-pass membrane protein</topology>
    </subcellularLocation>
</comment>
<keyword evidence="12" id="KW-0333">Golgi apparatus</keyword>
<dbReference type="InterPro" id="IPR000731">
    <property type="entry name" value="SSD"/>
</dbReference>
<keyword evidence="17" id="KW-0325">Glycoprotein</keyword>
<evidence type="ECO:0000256" key="10">
    <source>
        <dbReference type="ARBA" id="ARBA00022824"/>
    </source>
</evidence>
<feature type="transmembrane region" description="Helical" evidence="20">
    <location>
        <begin position="564"/>
        <end position="591"/>
    </location>
</feature>
<dbReference type="Pfam" id="PF24006">
    <property type="entry name" value="SCAP_N"/>
    <property type="match status" value="1"/>
</dbReference>
<dbReference type="InterPro" id="IPR030225">
    <property type="entry name" value="SCAP"/>
</dbReference>
<dbReference type="InterPro" id="IPR001680">
    <property type="entry name" value="WD40_rpt"/>
</dbReference>
<keyword evidence="8 20" id="KW-0812">Transmembrane</keyword>
<dbReference type="InterPro" id="IPR036322">
    <property type="entry name" value="WD40_repeat_dom_sf"/>
</dbReference>
<name>A0A9Q5MY67_SANBA</name>
<gene>
    <name evidence="22" type="ORF">A7U60_g9012</name>
</gene>
<feature type="transmembrane region" description="Helical" evidence="20">
    <location>
        <begin position="27"/>
        <end position="48"/>
    </location>
</feature>
<evidence type="ECO:0000256" key="17">
    <source>
        <dbReference type="ARBA" id="ARBA00023180"/>
    </source>
</evidence>
<keyword evidence="23" id="KW-1185">Reference proteome</keyword>
<proteinExistence type="inferred from homology"/>
<dbReference type="PROSITE" id="PS50156">
    <property type="entry name" value="SSD"/>
    <property type="match status" value="1"/>
</dbReference>
<evidence type="ECO:0000256" key="12">
    <source>
        <dbReference type="ARBA" id="ARBA00023034"/>
    </source>
</evidence>
<feature type="domain" description="SSD" evidence="21">
    <location>
        <begin position="340"/>
        <end position="405"/>
    </location>
</feature>
<dbReference type="PANTHER" id="PTHR46378:SF1">
    <property type="entry name" value="STEROL REGULATORY ELEMENT-BINDING PROTEIN CLEAVAGE-ACTIVATING PROTEIN"/>
    <property type="match status" value="1"/>
</dbReference>
<keyword evidence="7" id="KW-0853">WD repeat</keyword>
<evidence type="ECO:0000256" key="3">
    <source>
        <dbReference type="ARBA" id="ARBA00004653"/>
    </source>
</evidence>
<comment type="caution">
    <text evidence="22">The sequence shown here is derived from an EMBL/GenBank/DDBJ whole genome shotgun (WGS) entry which is preliminary data.</text>
</comment>
<evidence type="ECO:0000313" key="23">
    <source>
        <dbReference type="Proteomes" id="UP000757232"/>
    </source>
</evidence>
<evidence type="ECO:0000256" key="9">
    <source>
        <dbReference type="ARBA" id="ARBA00022737"/>
    </source>
</evidence>
<keyword evidence="14" id="KW-0446">Lipid-binding</keyword>
<dbReference type="EMBL" id="LNZH02000216">
    <property type="protein sequence ID" value="OCB84332.1"/>
    <property type="molecule type" value="Genomic_DNA"/>
</dbReference>
<evidence type="ECO:0000256" key="4">
    <source>
        <dbReference type="ARBA" id="ARBA00007410"/>
    </source>
</evidence>
<evidence type="ECO:0000256" key="8">
    <source>
        <dbReference type="ARBA" id="ARBA00022692"/>
    </source>
</evidence>
<dbReference type="GO" id="GO:0045540">
    <property type="term" value="P:regulation of cholesterol biosynthetic process"/>
    <property type="evidence" value="ECO:0007669"/>
    <property type="project" value="TreeGrafter"/>
</dbReference>
<dbReference type="GO" id="GO:0032934">
    <property type="term" value="F:sterol binding"/>
    <property type="evidence" value="ECO:0007669"/>
    <property type="project" value="InterPro"/>
</dbReference>
<comment type="function">
    <text evidence="19">Escort protein required for cholesterol as well as lipid homeostasis. Regulates export of the SCAP-SREBP complex from the endoplasmic reticulum to the Golgi upon low cholesterol, thereby regulating the processing of sterol regulatory element-binding proteins (SREBPs) SREBF1/SREBP1 and SREBF2/SREBP2. At high sterol concentrations, formation of a ternary complex with INSIG (INSIG1 or INSIG2) leads to mask the ER export signal in SCAP, promoting retention of the complex in the endoplasmic reticulum. Low sterol concentrations trigger release of INSIG, a conformational change in the SSD domain of SCAP, unmasking of the ER export signal, promoting recruitment into COPII-coated vesicles and transport of the SCAP-SREBP to the Golgi: in the Golgi, SREBPs are then processed, releasing the transcription factor fragment of SREBPs from the membrane, its import into the nucleus and up-regulation of LDLR, INSIG1 and the mevalonate pathway. Binds cholesterol via its SSD domain.</text>
</comment>
<evidence type="ECO:0000259" key="21">
    <source>
        <dbReference type="PROSITE" id="PS50156"/>
    </source>
</evidence>
<keyword evidence="6" id="KW-0153">Cholesterol metabolism</keyword>
<evidence type="ECO:0000256" key="11">
    <source>
        <dbReference type="ARBA" id="ARBA00022989"/>
    </source>
</evidence>
<dbReference type="SUPFAM" id="SSF50978">
    <property type="entry name" value="WD40 repeat-like"/>
    <property type="match status" value="1"/>
</dbReference>
<evidence type="ECO:0000256" key="14">
    <source>
        <dbReference type="ARBA" id="ARBA00023121"/>
    </source>
</evidence>
<keyword evidence="18" id="KW-0753">Steroid metabolism</keyword>
<reference evidence="22" key="1">
    <citation type="submission" date="2016-06" db="EMBL/GenBank/DDBJ databases">
        <title>Draft Genome sequence of the fungus Inonotus baumii.</title>
        <authorList>
            <person name="Zhu H."/>
            <person name="Lin W."/>
        </authorList>
    </citation>
    <scope>NUCLEOTIDE SEQUENCE</scope>
    <source>
        <strain evidence="22">821</strain>
    </source>
</reference>
<evidence type="ECO:0000256" key="5">
    <source>
        <dbReference type="ARBA" id="ARBA00019541"/>
    </source>
</evidence>
<evidence type="ECO:0000256" key="1">
    <source>
        <dbReference type="ARBA" id="ARBA00004477"/>
    </source>
</evidence>
<evidence type="ECO:0000313" key="22">
    <source>
        <dbReference type="EMBL" id="OCB84332.1"/>
    </source>
</evidence>
<keyword evidence="15 20" id="KW-0472">Membrane</keyword>
<dbReference type="GO" id="GO:0032933">
    <property type="term" value="P:SREBP signaling pathway"/>
    <property type="evidence" value="ECO:0007669"/>
    <property type="project" value="InterPro"/>
</dbReference>
<feature type="transmembrane region" description="Helical" evidence="20">
    <location>
        <begin position="284"/>
        <end position="302"/>
    </location>
</feature>
<dbReference type="Gene3D" id="2.130.10.10">
    <property type="entry name" value="YVTN repeat-like/Quinoprotein amine dehydrogenase"/>
    <property type="match status" value="1"/>
</dbReference>
<dbReference type="GO" id="GO:0032936">
    <property type="term" value="C:SREBP-SCAP complex"/>
    <property type="evidence" value="ECO:0007669"/>
    <property type="project" value="TreeGrafter"/>
</dbReference>
<dbReference type="SMART" id="SM00320">
    <property type="entry name" value="WD40"/>
    <property type="match status" value="2"/>
</dbReference>
<dbReference type="InterPro" id="IPR057041">
    <property type="entry name" value="SCAP_N"/>
</dbReference>
<comment type="similarity">
    <text evidence="4">Belongs to the WD repeat SCAP family.</text>
</comment>
<dbReference type="InterPro" id="IPR015943">
    <property type="entry name" value="WD40/YVTN_repeat-like_dom_sf"/>
</dbReference>
<keyword evidence="11 20" id="KW-1133">Transmembrane helix</keyword>
<dbReference type="PANTHER" id="PTHR46378">
    <property type="entry name" value="STEROL REGULATORY ELEMENT-BINDING PROTEIN CLEAVAGE-ACTIVATING PROTEIN"/>
    <property type="match status" value="1"/>
</dbReference>
<evidence type="ECO:0000256" key="7">
    <source>
        <dbReference type="ARBA" id="ARBA00022574"/>
    </source>
</evidence>
<dbReference type="GO" id="GO:0000139">
    <property type="term" value="C:Golgi membrane"/>
    <property type="evidence" value="ECO:0007669"/>
    <property type="project" value="UniProtKB-SubCell"/>
</dbReference>
<evidence type="ECO:0000256" key="19">
    <source>
        <dbReference type="ARBA" id="ARBA00045958"/>
    </source>
</evidence>
<dbReference type="GO" id="GO:0005789">
    <property type="term" value="C:endoplasmic reticulum membrane"/>
    <property type="evidence" value="ECO:0007669"/>
    <property type="project" value="UniProtKB-SubCell"/>
</dbReference>
<dbReference type="AlphaFoldDB" id="A0A9Q5MY67"/>